<dbReference type="GeneID" id="87819363"/>
<dbReference type="Proteomes" id="UP001302676">
    <property type="component" value="Unassembled WGS sequence"/>
</dbReference>
<gene>
    <name evidence="5" type="ORF">C8A04DRAFT_34220</name>
</gene>
<feature type="compositionally biased region" description="Polar residues" evidence="4">
    <location>
        <begin position="683"/>
        <end position="692"/>
    </location>
</feature>
<feature type="region of interest" description="Disordered" evidence="4">
    <location>
        <begin position="656"/>
        <end position="763"/>
    </location>
</feature>
<feature type="compositionally biased region" description="Low complexity" evidence="4">
    <location>
        <begin position="730"/>
        <end position="749"/>
    </location>
</feature>
<feature type="region of interest" description="Disordered" evidence="4">
    <location>
        <begin position="1"/>
        <end position="308"/>
    </location>
</feature>
<protein>
    <submittedName>
        <fullName evidence="5">Utp14 protein-domain-containing protein</fullName>
    </submittedName>
</protein>
<keyword evidence="2" id="KW-0597">Phosphoprotein</keyword>
<name>A0AAN6V9T6_9PEZI</name>
<feature type="compositionally biased region" description="Basic and acidic residues" evidence="4">
    <location>
        <begin position="522"/>
        <end position="541"/>
    </location>
</feature>
<dbReference type="GO" id="GO:0006364">
    <property type="term" value="P:rRNA processing"/>
    <property type="evidence" value="ECO:0007669"/>
    <property type="project" value="InterPro"/>
</dbReference>
<feature type="compositionally biased region" description="Acidic residues" evidence="4">
    <location>
        <begin position="583"/>
        <end position="603"/>
    </location>
</feature>
<feature type="compositionally biased region" description="Acidic residues" evidence="4">
    <location>
        <begin position="130"/>
        <end position="153"/>
    </location>
</feature>
<feature type="compositionally biased region" description="Gly residues" evidence="4">
    <location>
        <begin position="96"/>
        <end position="119"/>
    </location>
</feature>
<reference evidence="5" key="1">
    <citation type="journal article" date="2023" name="Mol. Phylogenet. Evol.">
        <title>Genome-scale phylogeny and comparative genomics of the fungal order Sordariales.</title>
        <authorList>
            <person name="Hensen N."/>
            <person name="Bonometti L."/>
            <person name="Westerberg I."/>
            <person name="Brannstrom I.O."/>
            <person name="Guillou S."/>
            <person name="Cros-Aarteil S."/>
            <person name="Calhoun S."/>
            <person name="Haridas S."/>
            <person name="Kuo A."/>
            <person name="Mondo S."/>
            <person name="Pangilinan J."/>
            <person name="Riley R."/>
            <person name="LaButti K."/>
            <person name="Andreopoulos B."/>
            <person name="Lipzen A."/>
            <person name="Chen C."/>
            <person name="Yan M."/>
            <person name="Daum C."/>
            <person name="Ng V."/>
            <person name="Clum A."/>
            <person name="Steindorff A."/>
            <person name="Ohm R.A."/>
            <person name="Martin F."/>
            <person name="Silar P."/>
            <person name="Natvig D.O."/>
            <person name="Lalanne C."/>
            <person name="Gautier V."/>
            <person name="Ament-Velasquez S.L."/>
            <person name="Kruys A."/>
            <person name="Hutchinson M.I."/>
            <person name="Powell A.J."/>
            <person name="Barry K."/>
            <person name="Miller A.N."/>
            <person name="Grigoriev I.V."/>
            <person name="Debuchy R."/>
            <person name="Gladieux P."/>
            <person name="Hiltunen Thoren M."/>
            <person name="Johannesson H."/>
        </authorList>
    </citation>
    <scope>NUCLEOTIDE SEQUENCE</scope>
    <source>
        <strain evidence="5">CBS 141.50</strain>
    </source>
</reference>
<feature type="compositionally biased region" description="Acidic residues" evidence="4">
    <location>
        <begin position="839"/>
        <end position="851"/>
    </location>
</feature>
<feature type="compositionally biased region" description="Basic and acidic residues" evidence="4">
    <location>
        <begin position="604"/>
        <end position="619"/>
    </location>
</feature>
<feature type="compositionally biased region" description="Basic and acidic residues" evidence="4">
    <location>
        <begin position="567"/>
        <end position="579"/>
    </location>
</feature>
<dbReference type="RefSeq" id="XP_062640894.1">
    <property type="nucleotide sequence ID" value="XM_062782750.1"/>
</dbReference>
<feature type="compositionally biased region" description="Basic residues" evidence="4">
    <location>
        <begin position="193"/>
        <end position="203"/>
    </location>
</feature>
<dbReference type="AlphaFoldDB" id="A0AAN6V9T6"/>
<keyword evidence="6" id="KW-1185">Reference proteome</keyword>
<feature type="region of interest" description="Disordered" evidence="4">
    <location>
        <begin position="567"/>
        <end position="632"/>
    </location>
</feature>
<sequence>MPGRQSHGRPLLPTPGGSGSKPPGKSHVRTFNNNNKSRAKSTAKALDAFALASSQFPDSTRGVRTRGLEGHDDGGRLLKRPRGRDDDDDSDDGEDGFGAGGEDGDGGGGGGGGGAAGRGGPKKRGRREEDGDGDGDGGFDGFSDDDGEGGSDSEEWHVGVGAEDEDSELDSDEAFGESDEEKFDGYALPGKVGKGKKGRKVKKRSGEGDGSDEEEEGDDDEDLESLGSDAIDLATALDQFEEDEEDEEEGEESGSEEDEESTDADDESEEDEDDDDNDPSKLAALENVFAGFGEDDEEVEDEPGAQGKVKLSLKDLGLAGVKDPHMKRSLRLMNKEEKAVKPGSSKKLEIPLAQRQQDRLLRSAAYEKTNETLDKWIDTVKHNRRADHLVFPLAQNAQDRGLDSGELMPITQKTSGTELEQTILAIMEESGLGPTAKTENKEGNEHDRPPGLSQAEQQEIARQRRREREMHSREQARAKRIKKIKSKAYRRIHRKELAREEEAEREEALAAGELDSDDEREALDRRRAMERMGTRHRESKWAKLGKKAGRAVWDDDFRAGLTDMARRKEDLRRRIEGQRTGDGGDDVDDDEGSDVSDASDNEGGDPRRRLLADLERAAAYDDDDEKPQSGLMAMKFMQRGEELRKKENEEAIAALRRELDSDAASSGDEEAEVGRKQFGMGNAATTMKNISTRKAKAEARGLSGSSVGIEPSSQGRTEDTAVSLSAGAWSSEATPSAPGAAGAWAQAEPVSRKSKKGPKAKAEEFDLSNAAVVVKAAKPKAKSHATPAITTSTTDGTVATAAEDSEEDDALHLPMAIRDQHLIERAFAGEDVHGQFEEEKAEMEQEDDEKEVDNTLPGWGNWVGDGVSNREKKKHQGRFVTKVEGVKKKDRKDYKLKDVIISEKRIRKLPHPFESQQQYERSLRLPVGPEWSTKETFQQATKPRVIVKQGVIAPMSKPMY</sequence>
<evidence type="ECO:0000256" key="1">
    <source>
        <dbReference type="ARBA" id="ARBA00004604"/>
    </source>
</evidence>
<evidence type="ECO:0000313" key="6">
    <source>
        <dbReference type="Proteomes" id="UP001302676"/>
    </source>
</evidence>
<comment type="caution">
    <text evidence="5">The sequence shown here is derived from an EMBL/GenBank/DDBJ whole genome shotgun (WGS) entry which is preliminary data.</text>
</comment>
<feature type="region of interest" description="Disordered" evidence="4">
    <location>
        <begin position="839"/>
        <end position="876"/>
    </location>
</feature>
<feature type="compositionally biased region" description="Acidic residues" evidence="4">
    <location>
        <begin position="162"/>
        <end position="182"/>
    </location>
</feature>
<keyword evidence="3" id="KW-0539">Nucleus</keyword>
<feature type="region of interest" description="Disordered" evidence="4">
    <location>
        <begin position="777"/>
        <end position="797"/>
    </location>
</feature>
<feature type="compositionally biased region" description="Basic and acidic residues" evidence="4">
    <location>
        <begin position="438"/>
        <end position="449"/>
    </location>
</feature>
<comment type="subcellular location">
    <subcellularLocation>
        <location evidence="1">Nucleus</location>
        <location evidence="1">Nucleolus</location>
    </subcellularLocation>
</comment>
<dbReference type="InterPro" id="IPR006709">
    <property type="entry name" value="SSU_processome_Utp14"/>
</dbReference>
<feature type="compositionally biased region" description="Acidic residues" evidence="4">
    <location>
        <begin position="239"/>
        <end position="277"/>
    </location>
</feature>
<evidence type="ECO:0000256" key="4">
    <source>
        <dbReference type="SAM" id="MobiDB-lite"/>
    </source>
</evidence>
<evidence type="ECO:0000313" key="5">
    <source>
        <dbReference type="EMBL" id="KAK4147523.1"/>
    </source>
</evidence>
<dbReference type="PANTHER" id="PTHR14150:SF12">
    <property type="entry name" value="U3 SMALL NUCLEOLAR RNA-ASSOCIATED PROTEIN 14 HOMOLOG A"/>
    <property type="match status" value="1"/>
</dbReference>
<organism evidence="5 6">
    <name type="scientific">Dichotomopilus funicola</name>
    <dbReference type="NCBI Taxonomy" id="1934379"/>
    <lineage>
        <taxon>Eukaryota</taxon>
        <taxon>Fungi</taxon>
        <taxon>Dikarya</taxon>
        <taxon>Ascomycota</taxon>
        <taxon>Pezizomycotina</taxon>
        <taxon>Sordariomycetes</taxon>
        <taxon>Sordariomycetidae</taxon>
        <taxon>Sordariales</taxon>
        <taxon>Chaetomiaceae</taxon>
        <taxon>Dichotomopilus</taxon>
    </lineage>
</organism>
<feature type="compositionally biased region" description="Acidic residues" evidence="4">
    <location>
        <begin position="86"/>
        <end position="95"/>
    </location>
</feature>
<feature type="compositionally biased region" description="Acidic residues" evidence="4">
    <location>
        <begin position="209"/>
        <end position="224"/>
    </location>
</feature>
<accession>A0AAN6V9T6</accession>
<feature type="compositionally biased region" description="Basic and acidic residues" evidence="4">
    <location>
        <begin position="66"/>
        <end position="76"/>
    </location>
</feature>
<proteinExistence type="predicted"/>
<feature type="compositionally biased region" description="Acidic residues" evidence="4">
    <location>
        <begin position="293"/>
        <end position="303"/>
    </location>
</feature>
<feature type="compositionally biased region" description="Low complexity" evidence="4">
    <location>
        <begin position="788"/>
        <end position="797"/>
    </location>
</feature>
<feature type="compositionally biased region" description="Basic and acidic residues" evidence="4">
    <location>
        <begin position="459"/>
        <end position="477"/>
    </location>
</feature>
<dbReference type="EMBL" id="MU853556">
    <property type="protein sequence ID" value="KAK4147523.1"/>
    <property type="molecule type" value="Genomic_DNA"/>
</dbReference>
<dbReference type="GO" id="GO:0032040">
    <property type="term" value="C:small-subunit processome"/>
    <property type="evidence" value="ECO:0007669"/>
    <property type="project" value="InterPro"/>
</dbReference>
<evidence type="ECO:0000256" key="3">
    <source>
        <dbReference type="ARBA" id="ARBA00023242"/>
    </source>
</evidence>
<feature type="compositionally biased region" description="Low complexity" evidence="4">
    <location>
        <begin position="8"/>
        <end position="25"/>
    </location>
</feature>
<evidence type="ECO:0000256" key="2">
    <source>
        <dbReference type="ARBA" id="ARBA00022553"/>
    </source>
</evidence>
<feature type="compositionally biased region" description="Basic and acidic residues" evidence="4">
    <location>
        <begin position="495"/>
        <end position="508"/>
    </location>
</feature>
<dbReference type="PANTHER" id="PTHR14150">
    <property type="entry name" value="U3 SMALL NUCLEOLAR RNA-ASSOCIATED PROTEIN 14"/>
    <property type="match status" value="1"/>
</dbReference>
<dbReference type="Pfam" id="PF04615">
    <property type="entry name" value="Utp14"/>
    <property type="match status" value="1"/>
</dbReference>
<feature type="compositionally biased region" description="Polar residues" evidence="4">
    <location>
        <begin position="703"/>
        <end position="723"/>
    </location>
</feature>
<feature type="region of interest" description="Disordered" evidence="4">
    <location>
        <begin position="428"/>
        <end position="545"/>
    </location>
</feature>
<feature type="compositionally biased region" description="Basic residues" evidence="4">
    <location>
        <begin position="478"/>
        <end position="494"/>
    </location>
</feature>
<reference evidence="5" key="2">
    <citation type="submission" date="2023-05" db="EMBL/GenBank/DDBJ databases">
        <authorList>
            <consortium name="Lawrence Berkeley National Laboratory"/>
            <person name="Steindorff A."/>
            <person name="Hensen N."/>
            <person name="Bonometti L."/>
            <person name="Westerberg I."/>
            <person name="Brannstrom I.O."/>
            <person name="Guillou S."/>
            <person name="Cros-Aarteil S."/>
            <person name="Calhoun S."/>
            <person name="Haridas S."/>
            <person name="Kuo A."/>
            <person name="Mondo S."/>
            <person name="Pangilinan J."/>
            <person name="Riley R."/>
            <person name="Labutti K."/>
            <person name="Andreopoulos B."/>
            <person name="Lipzen A."/>
            <person name="Chen C."/>
            <person name="Yanf M."/>
            <person name="Daum C."/>
            <person name="Ng V."/>
            <person name="Clum A."/>
            <person name="Ohm R."/>
            <person name="Martin F."/>
            <person name="Silar P."/>
            <person name="Natvig D."/>
            <person name="Lalanne C."/>
            <person name="Gautier V."/>
            <person name="Ament-Velasquez S.L."/>
            <person name="Kruys A."/>
            <person name="Hutchinson M.I."/>
            <person name="Powell A.J."/>
            <person name="Barry K."/>
            <person name="Miller A.N."/>
            <person name="Grigoriev I.V."/>
            <person name="Debuchy R."/>
            <person name="Gladieux P."/>
            <person name="Thoren M.H."/>
            <person name="Johannesson H."/>
        </authorList>
    </citation>
    <scope>NUCLEOTIDE SEQUENCE</scope>
    <source>
        <strain evidence="5">CBS 141.50</strain>
    </source>
</reference>